<dbReference type="AlphaFoldDB" id="A0A1X7BR68"/>
<dbReference type="EMBL" id="FWXB01000005">
    <property type="protein sequence ID" value="SMC12088.1"/>
    <property type="molecule type" value="Genomic_DNA"/>
</dbReference>
<gene>
    <name evidence="2" type="ORF">ROA7745_01911</name>
</gene>
<organism evidence="2 3">
    <name type="scientific">Roseovarius aestuarii</name>
    <dbReference type="NCBI Taxonomy" id="475083"/>
    <lineage>
        <taxon>Bacteria</taxon>
        <taxon>Pseudomonadati</taxon>
        <taxon>Pseudomonadota</taxon>
        <taxon>Alphaproteobacteria</taxon>
        <taxon>Rhodobacterales</taxon>
        <taxon>Roseobacteraceae</taxon>
        <taxon>Roseovarius</taxon>
    </lineage>
</organism>
<dbReference type="OrthoDB" id="7867688at2"/>
<keyword evidence="1" id="KW-0472">Membrane</keyword>
<dbReference type="RefSeq" id="WP_085800034.1">
    <property type="nucleotide sequence ID" value="NZ_FWXB01000005.1"/>
</dbReference>
<evidence type="ECO:0000256" key="1">
    <source>
        <dbReference type="SAM" id="Phobius"/>
    </source>
</evidence>
<accession>A0A1X7BR68</accession>
<reference evidence="2 3" key="1">
    <citation type="submission" date="2017-03" db="EMBL/GenBank/DDBJ databases">
        <authorList>
            <person name="Afonso C.L."/>
            <person name="Miller P.J."/>
            <person name="Scott M.A."/>
            <person name="Spackman E."/>
            <person name="Goraichik I."/>
            <person name="Dimitrov K.M."/>
            <person name="Suarez D.L."/>
            <person name="Swayne D.E."/>
        </authorList>
    </citation>
    <scope>NUCLEOTIDE SEQUENCE [LARGE SCALE GENOMIC DNA]</scope>
    <source>
        <strain evidence="2 3">CECT 7745</strain>
    </source>
</reference>
<keyword evidence="1" id="KW-0812">Transmembrane</keyword>
<keyword evidence="1" id="KW-1133">Transmembrane helix</keyword>
<evidence type="ECO:0000313" key="3">
    <source>
        <dbReference type="Proteomes" id="UP000193224"/>
    </source>
</evidence>
<feature type="transmembrane region" description="Helical" evidence="1">
    <location>
        <begin position="28"/>
        <end position="52"/>
    </location>
</feature>
<sequence length="69" mass="7378">MAIAICIFSSLLGFVAVTVESIIFDMTFWQGCATYFGVSFTACILTGAIIALRGNLPEGNGNPWELQAD</sequence>
<protein>
    <submittedName>
        <fullName evidence="2">Uncharacterized protein</fullName>
    </submittedName>
</protein>
<proteinExistence type="predicted"/>
<dbReference type="Proteomes" id="UP000193224">
    <property type="component" value="Unassembled WGS sequence"/>
</dbReference>
<evidence type="ECO:0000313" key="2">
    <source>
        <dbReference type="EMBL" id="SMC12088.1"/>
    </source>
</evidence>
<name>A0A1X7BR68_9RHOB</name>
<keyword evidence="3" id="KW-1185">Reference proteome</keyword>